<organism evidence="5 6">
    <name type="scientific">Phreatobacter stygius</name>
    <dbReference type="NCBI Taxonomy" id="1940610"/>
    <lineage>
        <taxon>Bacteria</taxon>
        <taxon>Pseudomonadati</taxon>
        <taxon>Pseudomonadota</taxon>
        <taxon>Alphaproteobacteria</taxon>
        <taxon>Hyphomicrobiales</taxon>
        <taxon>Phreatobacteraceae</taxon>
        <taxon>Phreatobacter</taxon>
    </lineage>
</organism>
<protein>
    <submittedName>
        <fullName evidence="5">MarR family transcriptional regulator</fullName>
    </submittedName>
</protein>
<dbReference type="KEGG" id="pstg:E8M01_21945"/>
<dbReference type="GO" id="GO:0003677">
    <property type="term" value="F:DNA binding"/>
    <property type="evidence" value="ECO:0007669"/>
    <property type="project" value="UniProtKB-KW"/>
</dbReference>
<evidence type="ECO:0000256" key="2">
    <source>
        <dbReference type="ARBA" id="ARBA00023125"/>
    </source>
</evidence>
<evidence type="ECO:0000259" key="4">
    <source>
        <dbReference type="PROSITE" id="PS50995"/>
    </source>
</evidence>
<keyword evidence="1" id="KW-0805">Transcription regulation</keyword>
<dbReference type="PRINTS" id="PR00598">
    <property type="entry name" value="HTHMARR"/>
</dbReference>
<evidence type="ECO:0000313" key="6">
    <source>
        <dbReference type="Proteomes" id="UP000298781"/>
    </source>
</evidence>
<dbReference type="RefSeq" id="WP_136962101.1">
    <property type="nucleotide sequence ID" value="NZ_CP039690.1"/>
</dbReference>
<reference evidence="5 6" key="1">
    <citation type="submission" date="2019-04" db="EMBL/GenBank/DDBJ databases">
        <title>Phreatobacter aquaticus sp. nov.</title>
        <authorList>
            <person name="Choi A."/>
        </authorList>
    </citation>
    <scope>NUCLEOTIDE SEQUENCE [LARGE SCALE GENOMIC DNA]</scope>
    <source>
        <strain evidence="5 6">KCTC 52518</strain>
    </source>
</reference>
<dbReference type="InterPro" id="IPR039422">
    <property type="entry name" value="MarR/SlyA-like"/>
</dbReference>
<feature type="domain" description="HTH marR-type" evidence="4">
    <location>
        <begin position="1"/>
        <end position="158"/>
    </location>
</feature>
<accession>A0A4D7B8A3</accession>
<dbReference type="SMART" id="SM00347">
    <property type="entry name" value="HTH_MARR"/>
    <property type="match status" value="1"/>
</dbReference>
<dbReference type="InterPro" id="IPR023187">
    <property type="entry name" value="Tscrpt_reg_MarR-type_CS"/>
</dbReference>
<dbReference type="EMBL" id="CP039690">
    <property type="protein sequence ID" value="QCI66660.1"/>
    <property type="molecule type" value="Genomic_DNA"/>
</dbReference>
<dbReference type="SUPFAM" id="SSF46785">
    <property type="entry name" value="Winged helix' DNA-binding domain"/>
    <property type="match status" value="1"/>
</dbReference>
<evidence type="ECO:0000256" key="1">
    <source>
        <dbReference type="ARBA" id="ARBA00023015"/>
    </source>
</evidence>
<dbReference type="Pfam" id="PF12802">
    <property type="entry name" value="MarR_2"/>
    <property type="match status" value="1"/>
</dbReference>
<dbReference type="PANTHER" id="PTHR33164">
    <property type="entry name" value="TRANSCRIPTIONAL REGULATOR, MARR FAMILY"/>
    <property type="match status" value="1"/>
</dbReference>
<keyword evidence="2" id="KW-0238">DNA-binding</keyword>
<evidence type="ECO:0000256" key="3">
    <source>
        <dbReference type="ARBA" id="ARBA00023163"/>
    </source>
</evidence>
<dbReference type="PROSITE" id="PS50995">
    <property type="entry name" value="HTH_MARR_2"/>
    <property type="match status" value="1"/>
</dbReference>
<dbReference type="InterPro" id="IPR036390">
    <property type="entry name" value="WH_DNA-bd_sf"/>
</dbReference>
<name>A0A4D7B8A3_9HYPH</name>
<dbReference type="GO" id="GO:0003700">
    <property type="term" value="F:DNA-binding transcription factor activity"/>
    <property type="evidence" value="ECO:0007669"/>
    <property type="project" value="InterPro"/>
</dbReference>
<dbReference type="GO" id="GO:0006950">
    <property type="term" value="P:response to stress"/>
    <property type="evidence" value="ECO:0007669"/>
    <property type="project" value="TreeGrafter"/>
</dbReference>
<keyword evidence="3" id="KW-0804">Transcription</keyword>
<proteinExistence type="predicted"/>
<dbReference type="Proteomes" id="UP000298781">
    <property type="component" value="Chromosome"/>
</dbReference>
<dbReference type="InterPro" id="IPR000835">
    <property type="entry name" value="HTH_MarR-typ"/>
</dbReference>
<dbReference type="AlphaFoldDB" id="A0A4D7B8A3"/>
<sequence length="171" mass="18437">MIEQNSSSLNQLQEANSGRRPWEVPGFASWLSVVRVHHACETAMTAALEPLGLNLSQYDILANLARQPGLAQGELAGRLLVGKSAVSMTLPDLERRGLITRERDADDGRIRRLNLTAQGQELATRALATHTAILDIMMSRAEPGDTAAVEAAMGRIYQALKAARAKPAAGR</sequence>
<dbReference type="PANTHER" id="PTHR33164:SF43">
    <property type="entry name" value="HTH-TYPE TRANSCRIPTIONAL REPRESSOR YETL"/>
    <property type="match status" value="1"/>
</dbReference>
<dbReference type="OrthoDB" id="7172154at2"/>
<evidence type="ECO:0000313" key="5">
    <source>
        <dbReference type="EMBL" id="QCI66660.1"/>
    </source>
</evidence>
<gene>
    <name evidence="5" type="ORF">E8M01_21945</name>
</gene>
<dbReference type="PROSITE" id="PS01117">
    <property type="entry name" value="HTH_MARR_1"/>
    <property type="match status" value="1"/>
</dbReference>
<dbReference type="Gene3D" id="1.10.10.10">
    <property type="entry name" value="Winged helix-like DNA-binding domain superfamily/Winged helix DNA-binding domain"/>
    <property type="match status" value="1"/>
</dbReference>
<keyword evidence="6" id="KW-1185">Reference proteome</keyword>
<dbReference type="InterPro" id="IPR036388">
    <property type="entry name" value="WH-like_DNA-bd_sf"/>
</dbReference>